<evidence type="ECO:0000313" key="2">
    <source>
        <dbReference type="Proteomes" id="UP001321486"/>
    </source>
</evidence>
<dbReference type="Pfam" id="PF12876">
    <property type="entry name" value="Cellulase-like"/>
    <property type="match status" value="1"/>
</dbReference>
<dbReference type="InterPro" id="IPR017853">
    <property type="entry name" value="GH"/>
</dbReference>
<proteinExistence type="predicted"/>
<gene>
    <name evidence="1" type="ORF">GCM10025867_02120</name>
</gene>
<evidence type="ECO:0008006" key="3">
    <source>
        <dbReference type="Google" id="ProtNLM"/>
    </source>
</evidence>
<keyword evidence="2" id="KW-1185">Reference proteome</keyword>
<sequence>MPKAITMWDFSWLLRRTGQQREYENVAGILDELVERGYDCVRIDAFPHLIAADINGDTSESFLVHPQPDHFMWGPHGDKVPVTAPGDSLAQFLNLCRDRNVTVALSSWFNDDDEHRRLMITTPNDLGRVWRETLQFLENRGLLDVIEYVDLCNEFPLADWLPAAYEHIFGQPEEAAANVPGQAVTGGWTWDETQRRAISQYFLPAGELRARWPHLRFTVSLAPISESVHDLDFTSLDLIETHVWLSSNVTDFAALTNFALDDFGFPGAWQKQVDSLDEVYWPDPDRWHRLLGAEMTRWAETARRAGRPLWTTEGWSHILLDDFTSPEGRSAWDYVKTVAEYAIPKALALGWEGICTSNFSEPHFSRLWNDVDWHRRMTSAIKGTST</sequence>
<dbReference type="InterPro" id="IPR024778">
    <property type="entry name" value="Put_cellulase"/>
</dbReference>
<dbReference type="EMBL" id="AP027732">
    <property type="protein sequence ID" value="BDZ47971.1"/>
    <property type="molecule type" value="Genomic_DNA"/>
</dbReference>
<reference evidence="2" key="1">
    <citation type="journal article" date="2019" name="Int. J. Syst. Evol. Microbiol.">
        <title>The Global Catalogue of Microorganisms (GCM) 10K type strain sequencing project: providing services to taxonomists for standard genome sequencing and annotation.</title>
        <authorList>
            <consortium name="The Broad Institute Genomics Platform"/>
            <consortium name="The Broad Institute Genome Sequencing Center for Infectious Disease"/>
            <person name="Wu L."/>
            <person name="Ma J."/>
        </authorList>
    </citation>
    <scope>NUCLEOTIDE SEQUENCE [LARGE SCALE GENOMIC DNA]</scope>
    <source>
        <strain evidence="2">NBRC 108728</strain>
    </source>
</reference>
<dbReference type="RefSeq" id="WP_286345033.1">
    <property type="nucleotide sequence ID" value="NZ_AP027732.1"/>
</dbReference>
<evidence type="ECO:0000313" key="1">
    <source>
        <dbReference type="EMBL" id="BDZ47971.1"/>
    </source>
</evidence>
<dbReference type="Proteomes" id="UP001321486">
    <property type="component" value="Chromosome"/>
</dbReference>
<organism evidence="1 2">
    <name type="scientific">Frondihabitans sucicola</name>
    <dbReference type="NCBI Taxonomy" id="1268041"/>
    <lineage>
        <taxon>Bacteria</taxon>
        <taxon>Bacillati</taxon>
        <taxon>Actinomycetota</taxon>
        <taxon>Actinomycetes</taxon>
        <taxon>Micrococcales</taxon>
        <taxon>Microbacteriaceae</taxon>
        <taxon>Frondihabitans</taxon>
    </lineage>
</organism>
<protein>
    <recommendedName>
        <fullName evidence="3">Cellulase</fullName>
    </recommendedName>
</protein>
<name>A0ABN6XWC9_9MICO</name>
<dbReference type="SUPFAM" id="SSF51445">
    <property type="entry name" value="(Trans)glycosidases"/>
    <property type="match status" value="1"/>
</dbReference>
<accession>A0ABN6XWC9</accession>
<dbReference type="Gene3D" id="3.20.20.80">
    <property type="entry name" value="Glycosidases"/>
    <property type="match status" value="1"/>
</dbReference>